<keyword evidence="3 7" id="KW-0963">Cytoplasm</keyword>
<dbReference type="Proteomes" id="UP000176504">
    <property type="component" value="Unassembled WGS sequence"/>
</dbReference>
<evidence type="ECO:0000256" key="5">
    <source>
        <dbReference type="ARBA" id="ARBA00022679"/>
    </source>
</evidence>
<keyword evidence="4 7" id="KW-0489">Methyltransferase</keyword>
<keyword evidence="6 7" id="KW-0949">S-adenosyl-L-methionine</keyword>
<gene>
    <name evidence="7" type="primary">pcm</name>
    <name evidence="8" type="ORF">A3A78_01770</name>
</gene>
<protein>
    <recommendedName>
        <fullName evidence="7">Protein-L-isoaspartate O-methyltransferase</fullName>
        <ecNumber evidence="7">2.1.1.77</ecNumber>
    </recommendedName>
    <alternativeName>
        <fullName evidence="7">L-isoaspartyl protein carboxyl methyltransferase</fullName>
    </alternativeName>
    <alternativeName>
        <fullName evidence="7">Protein L-isoaspartyl methyltransferase</fullName>
    </alternativeName>
    <alternativeName>
        <fullName evidence="7">Protein-beta-aspartate methyltransferase</fullName>
        <shortName evidence="7">PIMT</shortName>
    </alternativeName>
</protein>
<evidence type="ECO:0000313" key="9">
    <source>
        <dbReference type="Proteomes" id="UP000176504"/>
    </source>
</evidence>
<comment type="caution">
    <text evidence="8">The sequence shown here is derived from an EMBL/GenBank/DDBJ whole genome shotgun (WGS) entry which is preliminary data.</text>
</comment>
<dbReference type="Gene3D" id="3.40.50.150">
    <property type="entry name" value="Vaccinia Virus protein VP39"/>
    <property type="match status" value="1"/>
</dbReference>
<evidence type="ECO:0000256" key="1">
    <source>
        <dbReference type="ARBA" id="ARBA00004496"/>
    </source>
</evidence>
<dbReference type="GO" id="GO:0030091">
    <property type="term" value="P:protein repair"/>
    <property type="evidence" value="ECO:0007669"/>
    <property type="project" value="UniProtKB-UniRule"/>
</dbReference>
<dbReference type="NCBIfam" id="NF001453">
    <property type="entry name" value="PRK00312.1"/>
    <property type="match status" value="1"/>
</dbReference>
<dbReference type="PANTHER" id="PTHR11579">
    <property type="entry name" value="PROTEIN-L-ISOASPARTATE O-METHYLTRANSFERASE"/>
    <property type="match status" value="1"/>
</dbReference>
<dbReference type="EC" id="2.1.1.77" evidence="7"/>
<evidence type="ECO:0000256" key="6">
    <source>
        <dbReference type="ARBA" id="ARBA00022691"/>
    </source>
</evidence>
<dbReference type="EMBL" id="MEVI01000001">
    <property type="protein sequence ID" value="OGC55747.1"/>
    <property type="molecule type" value="Genomic_DNA"/>
</dbReference>
<keyword evidence="5 7" id="KW-0808">Transferase</keyword>
<evidence type="ECO:0000256" key="4">
    <source>
        <dbReference type="ARBA" id="ARBA00022603"/>
    </source>
</evidence>
<organism evidence="8 9">
    <name type="scientific">candidate division WWE3 bacterium RIFCSPLOWO2_01_FULL_41_18</name>
    <dbReference type="NCBI Taxonomy" id="1802625"/>
    <lineage>
        <taxon>Bacteria</taxon>
        <taxon>Katanobacteria</taxon>
    </lineage>
</organism>
<comment type="catalytic activity">
    <reaction evidence="7">
        <text>[protein]-L-isoaspartate + S-adenosyl-L-methionine = [protein]-L-isoaspartate alpha-methyl ester + S-adenosyl-L-homocysteine</text>
        <dbReference type="Rhea" id="RHEA:12705"/>
        <dbReference type="Rhea" id="RHEA-COMP:12143"/>
        <dbReference type="Rhea" id="RHEA-COMP:12144"/>
        <dbReference type="ChEBI" id="CHEBI:57856"/>
        <dbReference type="ChEBI" id="CHEBI:59789"/>
        <dbReference type="ChEBI" id="CHEBI:90596"/>
        <dbReference type="ChEBI" id="CHEBI:90598"/>
        <dbReference type="EC" id="2.1.1.77"/>
    </reaction>
</comment>
<dbReference type="Pfam" id="PF01135">
    <property type="entry name" value="PCMT"/>
    <property type="match status" value="1"/>
</dbReference>
<comment type="function">
    <text evidence="7">Catalyzes the methyl esterification of L-isoaspartyl residues in peptides and proteins that result from spontaneous decomposition of normal L-aspartyl and L-asparaginyl residues. It plays a role in the repair and/or degradation of damaged proteins.</text>
</comment>
<dbReference type="InterPro" id="IPR029063">
    <property type="entry name" value="SAM-dependent_MTases_sf"/>
</dbReference>
<dbReference type="FunFam" id="3.40.50.150:FF:000010">
    <property type="entry name" value="Protein-L-isoaspartate O-methyltransferase"/>
    <property type="match status" value="1"/>
</dbReference>
<evidence type="ECO:0000313" key="8">
    <source>
        <dbReference type="EMBL" id="OGC55747.1"/>
    </source>
</evidence>
<reference evidence="8 9" key="1">
    <citation type="journal article" date="2016" name="Nat. Commun.">
        <title>Thousands of microbial genomes shed light on interconnected biogeochemical processes in an aquifer system.</title>
        <authorList>
            <person name="Anantharaman K."/>
            <person name="Brown C.T."/>
            <person name="Hug L.A."/>
            <person name="Sharon I."/>
            <person name="Castelle C.J."/>
            <person name="Probst A.J."/>
            <person name="Thomas B.C."/>
            <person name="Singh A."/>
            <person name="Wilkins M.J."/>
            <person name="Karaoz U."/>
            <person name="Brodie E.L."/>
            <person name="Williams K.H."/>
            <person name="Hubbard S.S."/>
            <person name="Banfield J.F."/>
        </authorList>
    </citation>
    <scope>NUCLEOTIDE SEQUENCE [LARGE SCALE GENOMIC DNA]</scope>
</reference>
<dbReference type="GO" id="GO:0004719">
    <property type="term" value="F:protein-L-isoaspartate (D-aspartate) O-methyltransferase activity"/>
    <property type="evidence" value="ECO:0007669"/>
    <property type="project" value="UniProtKB-UniRule"/>
</dbReference>
<dbReference type="InterPro" id="IPR000682">
    <property type="entry name" value="PCMT"/>
</dbReference>
<dbReference type="HAMAP" id="MF_00090">
    <property type="entry name" value="PIMT"/>
    <property type="match status" value="1"/>
</dbReference>
<dbReference type="NCBIfam" id="TIGR00080">
    <property type="entry name" value="pimt"/>
    <property type="match status" value="1"/>
</dbReference>
<comment type="subcellular location">
    <subcellularLocation>
        <location evidence="1 7">Cytoplasm</location>
    </subcellularLocation>
</comment>
<comment type="similarity">
    <text evidence="2 7">Belongs to the methyltransferase superfamily. L-isoaspartyl/D-aspartyl protein methyltransferase family.</text>
</comment>
<sequence length="203" mass="22643">MDKHTFITEQLVNRGITNPRVLEAFKKIPREEFISERFKENAYNDSALPIGHGQTISQPYTVAYMTQLLGPKEEDTILEIGTGSGYQSAILSKLVKKVYTIEIIEELSNRAREKFKKLGITNVECIKGSGEPGLPQYAPYDGIIVTAGAKQIPKALRKELKDGGRLVIPVGANDIKIMTRITKHGDTYQEEKFGKFTFVPLVG</sequence>
<dbReference type="GO" id="GO:0005737">
    <property type="term" value="C:cytoplasm"/>
    <property type="evidence" value="ECO:0007669"/>
    <property type="project" value="UniProtKB-SubCell"/>
</dbReference>
<proteinExistence type="inferred from homology"/>
<name>A0A1F4VEX9_UNCKA</name>
<feature type="active site" evidence="7">
    <location>
        <position position="57"/>
    </location>
</feature>
<dbReference type="GO" id="GO:0032259">
    <property type="term" value="P:methylation"/>
    <property type="evidence" value="ECO:0007669"/>
    <property type="project" value="UniProtKB-KW"/>
</dbReference>
<evidence type="ECO:0000256" key="2">
    <source>
        <dbReference type="ARBA" id="ARBA00005369"/>
    </source>
</evidence>
<dbReference type="AlphaFoldDB" id="A0A1F4VEX9"/>
<accession>A0A1F4VEX9</accession>
<dbReference type="CDD" id="cd02440">
    <property type="entry name" value="AdoMet_MTases"/>
    <property type="match status" value="1"/>
</dbReference>
<dbReference type="SUPFAM" id="SSF53335">
    <property type="entry name" value="S-adenosyl-L-methionine-dependent methyltransferases"/>
    <property type="match status" value="1"/>
</dbReference>
<dbReference type="PANTHER" id="PTHR11579:SF0">
    <property type="entry name" value="PROTEIN-L-ISOASPARTATE(D-ASPARTATE) O-METHYLTRANSFERASE"/>
    <property type="match status" value="1"/>
</dbReference>
<evidence type="ECO:0000256" key="3">
    <source>
        <dbReference type="ARBA" id="ARBA00022490"/>
    </source>
</evidence>
<evidence type="ECO:0000256" key="7">
    <source>
        <dbReference type="HAMAP-Rule" id="MF_00090"/>
    </source>
</evidence>